<feature type="region of interest" description="Disordered" evidence="1">
    <location>
        <begin position="1"/>
        <end position="21"/>
    </location>
</feature>
<dbReference type="AlphaFoldDB" id="A0AAD9I4L4"/>
<dbReference type="InterPro" id="IPR013083">
    <property type="entry name" value="Znf_RING/FYVE/PHD"/>
</dbReference>
<dbReference type="Gene3D" id="3.30.40.10">
    <property type="entry name" value="Zinc/RING finger domain, C3HC4 (zinc finger)"/>
    <property type="match status" value="1"/>
</dbReference>
<protein>
    <recommendedName>
        <fullName evidence="4">Zinc finger PHD-type domain-containing protein</fullName>
    </recommendedName>
</protein>
<evidence type="ECO:0008006" key="4">
    <source>
        <dbReference type="Google" id="ProtNLM"/>
    </source>
</evidence>
<feature type="region of interest" description="Disordered" evidence="1">
    <location>
        <begin position="99"/>
        <end position="160"/>
    </location>
</feature>
<organism evidence="2 3">
    <name type="scientific">Phyllachora maydis</name>
    <dbReference type="NCBI Taxonomy" id="1825666"/>
    <lineage>
        <taxon>Eukaryota</taxon>
        <taxon>Fungi</taxon>
        <taxon>Dikarya</taxon>
        <taxon>Ascomycota</taxon>
        <taxon>Pezizomycotina</taxon>
        <taxon>Sordariomycetes</taxon>
        <taxon>Sordariomycetidae</taxon>
        <taxon>Phyllachorales</taxon>
        <taxon>Phyllachoraceae</taxon>
        <taxon>Phyllachora</taxon>
    </lineage>
</organism>
<feature type="compositionally biased region" description="Basic and acidic residues" evidence="1">
    <location>
        <begin position="1"/>
        <end position="13"/>
    </location>
</feature>
<reference evidence="2" key="1">
    <citation type="journal article" date="2023" name="Mol. Plant Microbe Interact.">
        <title>Elucidating the Obligate Nature and Biological Capacity of an Invasive Fungal Corn Pathogen.</title>
        <authorList>
            <person name="MacCready J.S."/>
            <person name="Roggenkamp E.M."/>
            <person name="Gdanetz K."/>
            <person name="Chilvers M.I."/>
        </authorList>
    </citation>
    <scope>NUCLEOTIDE SEQUENCE</scope>
    <source>
        <strain evidence="2">PM02</strain>
    </source>
</reference>
<dbReference type="Proteomes" id="UP001217918">
    <property type="component" value="Unassembled WGS sequence"/>
</dbReference>
<sequence>MHSRETTGSHEPMKSPGIGHLQTISCAMNGDQLAARASFGDANAAEPPTPEQSPTSAISPSAVFARPETGWTPACTDGYPIQGPFGHFGDLGELGELGDLGSTTSHLPSSALGPKRPLPFEGLAAETASKKARPGTSARESAVQQATTPPPSARKADHELASQPRTNAMQHGQGFDQPYFFMTAPTDVFGYPLAAPAAGPAFTDQRYVWDADSAMAGIDMDFATAGHAIFQSPAIGHRPMDSLDWAKIANLIFQESPAKREGETASADQGVFADAFSPPMPNIFGPVDWPLDKPHGDVFMVQCDTCEMLLHSHCINMTRRTLTSIYICAFCAHTKVRDGGVRNSGRASAGATAPTSPLAHKSVKNFR</sequence>
<gene>
    <name evidence="2" type="ORF">P8C59_004681</name>
</gene>
<feature type="region of interest" description="Disordered" evidence="1">
    <location>
        <begin position="342"/>
        <end position="367"/>
    </location>
</feature>
<accession>A0AAD9I4L4</accession>
<keyword evidence="3" id="KW-1185">Reference proteome</keyword>
<dbReference type="SUPFAM" id="SSF57903">
    <property type="entry name" value="FYVE/PHD zinc finger"/>
    <property type="match status" value="1"/>
</dbReference>
<dbReference type="EMBL" id="JAQQPM010000003">
    <property type="protein sequence ID" value="KAK2070162.1"/>
    <property type="molecule type" value="Genomic_DNA"/>
</dbReference>
<evidence type="ECO:0000313" key="2">
    <source>
        <dbReference type="EMBL" id="KAK2070162.1"/>
    </source>
</evidence>
<evidence type="ECO:0000256" key="1">
    <source>
        <dbReference type="SAM" id="MobiDB-lite"/>
    </source>
</evidence>
<feature type="compositionally biased region" description="Polar residues" evidence="1">
    <location>
        <begin position="138"/>
        <end position="147"/>
    </location>
</feature>
<evidence type="ECO:0000313" key="3">
    <source>
        <dbReference type="Proteomes" id="UP001217918"/>
    </source>
</evidence>
<comment type="caution">
    <text evidence="2">The sequence shown here is derived from an EMBL/GenBank/DDBJ whole genome shotgun (WGS) entry which is preliminary data.</text>
</comment>
<dbReference type="InterPro" id="IPR011011">
    <property type="entry name" value="Znf_FYVE_PHD"/>
</dbReference>
<proteinExistence type="predicted"/>
<name>A0AAD9I4L4_9PEZI</name>